<keyword evidence="6" id="KW-0186">Copper</keyword>
<evidence type="ECO:0000256" key="4">
    <source>
        <dbReference type="ARBA" id="ARBA00022989"/>
    </source>
</evidence>
<comment type="similarity">
    <text evidence="2 6">Belongs to the copper transporter (Ctr) (TC 1.A.56) family. SLC31A subfamily.</text>
</comment>
<dbReference type="OrthoDB" id="161814at2759"/>
<proteinExistence type="inferred from homology"/>
<gene>
    <name evidence="7" type="ORF">F5Z01DRAFT_324916</name>
</gene>
<evidence type="ECO:0000313" key="8">
    <source>
        <dbReference type="Proteomes" id="UP000887229"/>
    </source>
</evidence>
<keyword evidence="6" id="KW-0187">Copper transport</keyword>
<comment type="caution">
    <text evidence="7">The sequence shown here is derived from an EMBL/GenBank/DDBJ whole genome shotgun (WGS) entry which is preliminary data.</text>
</comment>
<keyword evidence="6" id="KW-0813">Transport</keyword>
<accession>A0A9P7ZUQ6</accession>
<feature type="transmembrane region" description="Helical" evidence="6">
    <location>
        <begin position="93"/>
        <end position="113"/>
    </location>
</feature>
<dbReference type="AlphaFoldDB" id="A0A9P7ZUQ6"/>
<keyword evidence="6" id="KW-0406">Ion transport</keyword>
<evidence type="ECO:0000256" key="6">
    <source>
        <dbReference type="RuleBase" id="RU367022"/>
    </source>
</evidence>
<dbReference type="PANTHER" id="PTHR12483">
    <property type="entry name" value="SOLUTE CARRIER FAMILY 31 COPPER TRANSPORTERS"/>
    <property type="match status" value="1"/>
</dbReference>
<dbReference type="GO" id="GO:0005375">
    <property type="term" value="F:copper ion transmembrane transporter activity"/>
    <property type="evidence" value="ECO:0007669"/>
    <property type="project" value="UniProtKB-UniRule"/>
</dbReference>
<dbReference type="RefSeq" id="XP_046122141.1">
    <property type="nucleotide sequence ID" value="XM_046259048.1"/>
</dbReference>
<sequence>MDQVANILHHVVRHHDAMDHMEDSATSTMGTMANMATTAAATAAAAMETGGDDDMSGMDMGGGDGRPCKISMLINYNTIDSCFISSDWQIKSIGMFAGSCIGIALLAIFLEMLRRGVKEFDKYLARQHLAKHAGIAAAARSSDDGAKDGAIAGAAGAAGPIPPFRPTFWQQGIRAILHTAQFTVAYFIMLLAMYYNVYILVSIFLGILVGSYIFQYETIDFSTHSNSGNREPTVCCG</sequence>
<comment type="subcellular location">
    <subcellularLocation>
        <location evidence="1 6">Membrane</location>
        <topology evidence="1 6">Multi-pass membrane protein</topology>
    </subcellularLocation>
</comment>
<keyword evidence="3 6" id="KW-0812">Transmembrane</keyword>
<keyword evidence="8" id="KW-1185">Reference proteome</keyword>
<feature type="transmembrane region" description="Helical" evidence="6">
    <location>
        <begin position="184"/>
        <end position="214"/>
    </location>
</feature>
<evidence type="ECO:0000256" key="3">
    <source>
        <dbReference type="ARBA" id="ARBA00022692"/>
    </source>
</evidence>
<evidence type="ECO:0000256" key="2">
    <source>
        <dbReference type="ARBA" id="ARBA00006921"/>
    </source>
</evidence>
<dbReference type="GO" id="GO:0016020">
    <property type="term" value="C:membrane"/>
    <property type="evidence" value="ECO:0007669"/>
    <property type="project" value="UniProtKB-SubCell"/>
</dbReference>
<dbReference type="EMBL" id="MU251244">
    <property type="protein sequence ID" value="KAG9258217.1"/>
    <property type="molecule type" value="Genomic_DNA"/>
</dbReference>
<evidence type="ECO:0000256" key="5">
    <source>
        <dbReference type="ARBA" id="ARBA00023136"/>
    </source>
</evidence>
<reference evidence="7" key="1">
    <citation type="journal article" date="2021" name="IMA Fungus">
        <title>Genomic characterization of three marine fungi, including Emericellopsis atlantica sp. nov. with signatures of a generalist lifestyle and marine biomass degradation.</title>
        <authorList>
            <person name="Hagestad O.C."/>
            <person name="Hou L."/>
            <person name="Andersen J.H."/>
            <person name="Hansen E.H."/>
            <person name="Altermark B."/>
            <person name="Li C."/>
            <person name="Kuhnert E."/>
            <person name="Cox R.J."/>
            <person name="Crous P.W."/>
            <person name="Spatafora J.W."/>
            <person name="Lail K."/>
            <person name="Amirebrahimi M."/>
            <person name="Lipzen A."/>
            <person name="Pangilinan J."/>
            <person name="Andreopoulos W."/>
            <person name="Hayes R.D."/>
            <person name="Ng V."/>
            <person name="Grigoriev I.V."/>
            <person name="Jackson S.A."/>
            <person name="Sutton T.D.S."/>
            <person name="Dobson A.D.W."/>
            <person name="Rama T."/>
        </authorList>
    </citation>
    <scope>NUCLEOTIDE SEQUENCE</scope>
    <source>
        <strain evidence="7">TS7</strain>
    </source>
</reference>
<dbReference type="PANTHER" id="PTHR12483:SF73">
    <property type="entry name" value="COPPER TRANSPORT PROTEIN CTR3"/>
    <property type="match status" value="1"/>
</dbReference>
<protein>
    <recommendedName>
        <fullName evidence="6">Copper transport protein</fullName>
    </recommendedName>
</protein>
<keyword evidence="5 6" id="KW-0472">Membrane</keyword>
<name>A0A9P7ZUQ6_9HYPO</name>
<evidence type="ECO:0000256" key="1">
    <source>
        <dbReference type="ARBA" id="ARBA00004141"/>
    </source>
</evidence>
<dbReference type="Pfam" id="PF04145">
    <property type="entry name" value="Ctr"/>
    <property type="match status" value="1"/>
</dbReference>
<dbReference type="Proteomes" id="UP000887229">
    <property type="component" value="Unassembled WGS sequence"/>
</dbReference>
<evidence type="ECO:0000313" key="7">
    <source>
        <dbReference type="EMBL" id="KAG9258217.1"/>
    </source>
</evidence>
<dbReference type="GeneID" id="70289951"/>
<dbReference type="InterPro" id="IPR007274">
    <property type="entry name" value="Cop_transporter"/>
</dbReference>
<keyword evidence="4 6" id="KW-1133">Transmembrane helix</keyword>
<organism evidence="7 8">
    <name type="scientific">Emericellopsis atlantica</name>
    <dbReference type="NCBI Taxonomy" id="2614577"/>
    <lineage>
        <taxon>Eukaryota</taxon>
        <taxon>Fungi</taxon>
        <taxon>Dikarya</taxon>
        <taxon>Ascomycota</taxon>
        <taxon>Pezizomycotina</taxon>
        <taxon>Sordariomycetes</taxon>
        <taxon>Hypocreomycetidae</taxon>
        <taxon>Hypocreales</taxon>
        <taxon>Bionectriaceae</taxon>
        <taxon>Emericellopsis</taxon>
    </lineage>
</organism>